<reference evidence="1 3" key="2">
    <citation type="submission" date="2017-02" db="EMBL/GenBank/DDBJ databases">
        <title>Trade-off between light-utilization and light-protection in marine flavobacteria.</title>
        <authorList>
            <person name="Kumagai Y."/>
            <person name="Yoshizawa S."/>
            <person name="Kogure K."/>
            <person name="Iwasaki W."/>
        </authorList>
    </citation>
    <scope>NUCLEOTIDE SEQUENCE [LARGE SCALE GENOMIC DNA]</scope>
    <source>
        <strain evidence="1 3">KCTC 23670</strain>
    </source>
</reference>
<dbReference type="InterPro" id="IPR032286">
    <property type="entry name" value="DUF4837"/>
</dbReference>
<reference evidence="2" key="3">
    <citation type="submission" date="2023-06" db="EMBL/GenBank/DDBJ databases">
        <authorList>
            <person name="Lucena T."/>
            <person name="Sun Q."/>
        </authorList>
    </citation>
    <scope>NUCLEOTIDE SEQUENCE</scope>
    <source>
        <strain evidence="2">CECT 8670</strain>
    </source>
</reference>
<dbReference type="EMBL" id="CP019336">
    <property type="protein sequence ID" value="AUC21377.1"/>
    <property type="molecule type" value="Genomic_DNA"/>
</dbReference>
<evidence type="ECO:0000313" key="4">
    <source>
        <dbReference type="Proteomes" id="UP001228636"/>
    </source>
</evidence>
<dbReference type="RefSeq" id="WP_165731681.1">
    <property type="nucleotide sequence ID" value="NZ_CP019336.1"/>
</dbReference>
<organism evidence="2 4">
    <name type="scientific">Polaribacter sejongensis</name>
    <dbReference type="NCBI Taxonomy" id="985043"/>
    <lineage>
        <taxon>Bacteria</taxon>
        <taxon>Pseudomonadati</taxon>
        <taxon>Bacteroidota</taxon>
        <taxon>Flavobacteriia</taxon>
        <taxon>Flavobacteriales</taxon>
        <taxon>Flavobacteriaceae</taxon>
    </lineage>
</organism>
<gene>
    <name evidence="1" type="ORF">BTO15_04300</name>
    <name evidence="2" type="ORF">QWY81_15675</name>
</gene>
<evidence type="ECO:0000313" key="3">
    <source>
        <dbReference type="Proteomes" id="UP000232721"/>
    </source>
</evidence>
<name>A0AAJ1QZD9_9FLAO</name>
<reference evidence="2 4" key="1">
    <citation type="journal article" date="2014" name="Int. J. Syst. Evol. Microbiol.">
        <title>Complete genome sequence of Corynebacterium casei LMG S-19264T (=DSM 44701T), isolated from a smear-ripened cheese.</title>
        <authorList>
            <consortium name="US DOE Joint Genome Institute (JGI-PGF)"/>
            <person name="Walter F."/>
            <person name="Albersmeier A."/>
            <person name="Kalinowski J."/>
            <person name="Ruckert C."/>
        </authorList>
    </citation>
    <scope>NUCLEOTIDE SEQUENCE [LARGE SCALE GENOMIC DNA]</scope>
    <source>
        <strain evidence="2 4">CECT 8670</strain>
    </source>
</reference>
<dbReference type="Pfam" id="PF16125">
    <property type="entry name" value="DUF4837"/>
    <property type="match status" value="1"/>
</dbReference>
<proteinExistence type="predicted"/>
<evidence type="ECO:0000313" key="2">
    <source>
        <dbReference type="EMBL" id="MDN3620905.1"/>
    </source>
</evidence>
<evidence type="ECO:0000313" key="1">
    <source>
        <dbReference type="EMBL" id="AUC21377.1"/>
    </source>
</evidence>
<accession>A0AAJ1QZD9</accession>
<keyword evidence="3" id="KW-1185">Reference proteome</keyword>
<dbReference type="AlphaFoldDB" id="A0AAJ1QZD9"/>
<protein>
    <submittedName>
        <fullName evidence="1">DUF4837 domain-containing protein</fullName>
    </submittedName>
    <submittedName>
        <fullName evidence="2">DUF4837 family protein</fullName>
    </submittedName>
</protein>
<dbReference type="Proteomes" id="UP001228636">
    <property type="component" value="Unassembled WGS sequence"/>
</dbReference>
<dbReference type="EMBL" id="JAUFQH010000016">
    <property type="protein sequence ID" value="MDN3620905.1"/>
    <property type="molecule type" value="Genomic_DNA"/>
</dbReference>
<sequence length="328" mass="36900">MKKIFTLLAFTVLFTSCGGGNDKITLRSSVGKVNKVMVVTKASDWAGDIGKEIRNSFGELMVGLPQPEPLLSVSQVAPNGFGKMMQAGRNIMVIGVADEEKYFVRNNVYAQPQTIVYVYAKDKEGVVNLFKKHHEEIIKTFIESDVKMLQNLFRKNKLDDSQFKTLQNLGISLTINNKFNIVDDTGDFLWLRQHLSSGIAKTGSNNILVYSVPLDDETQVSDSIVAVRNRIGKKYIPGSDPETMHMITEKAYTPFTFDATIDGKKAYETRGKWEVKNDFMAGPFLNYTVVDKKNNRLIIFEGFTYAPSVNKRAFLFELEATAKSMKIK</sequence>
<dbReference type="PROSITE" id="PS51257">
    <property type="entry name" value="PROKAR_LIPOPROTEIN"/>
    <property type="match status" value="1"/>
</dbReference>
<dbReference type="Proteomes" id="UP000232721">
    <property type="component" value="Chromosome"/>
</dbReference>